<evidence type="ECO:0000256" key="1">
    <source>
        <dbReference type="SAM" id="MobiDB-lite"/>
    </source>
</evidence>
<keyword evidence="3" id="KW-1185">Reference proteome</keyword>
<sequence length="434" mass="49767">METKYREFCPAINSLHWNEMIRLISSGDSMCNPIVARASQSPGSSAPSMHSQSGASSTSFKLKKDKNSKEGKKKKTKQRLPEDGYRSKIQRFLNPCKSYPSNKQIRRRLKELERKVNDFEKFYSNALVNWVKDSKEKEKSNRDDVTPVYVGRNEKKKVKLIQKADEASLLEKHKKNENDKKITNKKGTRDVSKKQRPNKSTINFENPFVVHSRPIADRGIAKNRYTMSQQRRLSPSAVEEEFSADSNITITPNGTGKYYFVTSTAGYVKEFDEEDDSSAPYEAAANVAKFSKKNLLCIFNQEILPRCIGSSHKNSNRYKSNKINTKEFINKYVSHKSTSTERAMVDKAVNTKERYYKFKEENLPTNYPLDIMLNTKPDTFETDHSQIHTNDCTITYEILNTKINSTNVCFTPYSISSSSTSSSEISDNYIRLAR</sequence>
<evidence type="ECO:0000313" key="2">
    <source>
        <dbReference type="EMBL" id="CAH1394802.1"/>
    </source>
</evidence>
<dbReference type="Proteomes" id="UP001152798">
    <property type="component" value="Chromosome 3"/>
</dbReference>
<dbReference type="OrthoDB" id="6629696at2759"/>
<proteinExistence type="predicted"/>
<accession>A0A9P0H4V4</accession>
<feature type="region of interest" description="Disordered" evidence="1">
    <location>
        <begin position="35"/>
        <end position="86"/>
    </location>
</feature>
<feature type="compositionally biased region" description="Basic and acidic residues" evidence="1">
    <location>
        <begin position="169"/>
        <end position="193"/>
    </location>
</feature>
<dbReference type="EMBL" id="OV725079">
    <property type="protein sequence ID" value="CAH1394802.1"/>
    <property type="molecule type" value="Genomic_DNA"/>
</dbReference>
<gene>
    <name evidence="2" type="ORF">NEZAVI_LOCUS5213</name>
</gene>
<feature type="compositionally biased region" description="Polar residues" evidence="1">
    <location>
        <begin position="38"/>
        <end position="60"/>
    </location>
</feature>
<dbReference type="AlphaFoldDB" id="A0A9P0H4V4"/>
<reference evidence="2" key="1">
    <citation type="submission" date="2022-01" db="EMBL/GenBank/DDBJ databases">
        <authorList>
            <person name="King R."/>
        </authorList>
    </citation>
    <scope>NUCLEOTIDE SEQUENCE</scope>
</reference>
<evidence type="ECO:0000313" key="3">
    <source>
        <dbReference type="Proteomes" id="UP001152798"/>
    </source>
</evidence>
<protein>
    <submittedName>
        <fullName evidence="2">Uncharacterized protein</fullName>
    </submittedName>
</protein>
<feature type="region of interest" description="Disordered" evidence="1">
    <location>
        <begin position="169"/>
        <end position="201"/>
    </location>
</feature>
<name>A0A9P0H4V4_NEZVI</name>
<organism evidence="2 3">
    <name type="scientific">Nezara viridula</name>
    <name type="common">Southern green stink bug</name>
    <name type="synonym">Cimex viridulus</name>
    <dbReference type="NCBI Taxonomy" id="85310"/>
    <lineage>
        <taxon>Eukaryota</taxon>
        <taxon>Metazoa</taxon>
        <taxon>Ecdysozoa</taxon>
        <taxon>Arthropoda</taxon>
        <taxon>Hexapoda</taxon>
        <taxon>Insecta</taxon>
        <taxon>Pterygota</taxon>
        <taxon>Neoptera</taxon>
        <taxon>Paraneoptera</taxon>
        <taxon>Hemiptera</taxon>
        <taxon>Heteroptera</taxon>
        <taxon>Panheteroptera</taxon>
        <taxon>Pentatomomorpha</taxon>
        <taxon>Pentatomoidea</taxon>
        <taxon>Pentatomidae</taxon>
        <taxon>Pentatominae</taxon>
        <taxon>Nezara</taxon>
    </lineage>
</organism>